<dbReference type="InParanoid" id="D8QC95"/>
<dbReference type="Pfam" id="PF01201">
    <property type="entry name" value="Ribosomal_S8e"/>
    <property type="match status" value="1"/>
</dbReference>
<dbReference type="InterPro" id="IPR022309">
    <property type="entry name" value="Ribosomal_Se8/biogenesis_NSA2"/>
</dbReference>
<keyword evidence="3 6" id="KW-0690">Ribosome biogenesis</keyword>
<dbReference type="GO" id="GO:0000466">
    <property type="term" value="P:maturation of 5.8S rRNA from tricistronic rRNA transcript (SSU-rRNA, 5.8S rRNA, LSU-rRNA)"/>
    <property type="evidence" value="ECO:0007669"/>
    <property type="project" value="EnsemblFungi"/>
</dbReference>
<keyword evidence="4 6" id="KW-0698">rRNA processing</keyword>
<evidence type="ECO:0000256" key="3">
    <source>
        <dbReference type="ARBA" id="ARBA00022517"/>
    </source>
</evidence>
<evidence type="ECO:0000256" key="2">
    <source>
        <dbReference type="ARBA" id="ARBA00005424"/>
    </source>
</evidence>
<organism evidence="9">
    <name type="scientific">Schizophyllum commune (strain H4-8 / FGSC 9210)</name>
    <name type="common">Split gill fungus</name>
    <dbReference type="NCBI Taxonomy" id="578458"/>
    <lineage>
        <taxon>Eukaryota</taxon>
        <taxon>Fungi</taxon>
        <taxon>Dikarya</taxon>
        <taxon>Basidiomycota</taxon>
        <taxon>Agaricomycotina</taxon>
        <taxon>Agaricomycetes</taxon>
        <taxon>Agaricomycetidae</taxon>
        <taxon>Agaricales</taxon>
        <taxon>Schizophyllaceae</taxon>
        <taxon>Schizophyllum</taxon>
    </lineage>
</organism>
<dbReference type="InterPro" id="IPR039411">
    <property type="entry name" value="NSA2_fam"/>
</dbReference>
<dbReference type="GO" id="GO:0005730">
    <property type="term" value="C:nucleolus"/>
    <property type="evidence" value="ECO:0007669"/>
    <property type="project" value="UniProtKB-SubCell"/>
</dbReference>
<evidence type="ECO:0000256" key="6">
    <source>
        <dbReference type="RuleBase" id="RU367114"/>
    </source>
</evidence>
<dbReference type="OrthoDB" id="1847590at2759"/>
<keyword evidence="6" id="KW-0687">Ribonucleoprotein</keyword>
<dbReference type="PANTHER" id="PTHR12642">
    <property type="entry name" value="RIBOSOME BIOGENESIS PROTEIN NSA2 HOMOLOG"/>
    <property type="match status" value="1"/>
</dbReference>
<evidence type="ECO:0000313" key="8">
    <source>
        <dbReference type="EMBL" id="EFI94490.1"/>
    </source>
</evidence>
<dbReference type="CDD" id="cd11381">
    <property type="entry name" value="NSA2"/>
    <property type="match status" value="1"/>
</dbReference>
<protein>
    <recommendedName>
        <fullName evidence="6">Ribosome biogenesis protein NSA2 homolog</fullName>
    </recommendedName>
</protein>
<dbReference type="GeneID" id="9591215"/>
<accession>D8QC95</accession>
<dbReference type="KEGG" id="scm:SCHCO_02670482"/>
<dbReference type="RefSeq" id="XP_003029393.1">
    <property type="nucleotide sequence ID" value="XM_003029347.1"/>
</dbReference>
<reference evidence="8 9" key="1">
    <citation type="journal article" date="2010" name="Nat. Biotechnol.">
        <title>Genome sequence of the model mushroom Schizophyllum commune.</title>
        <authorList>
            <person name="Ohm R.A."/>
            <person name="de Jong J.F."/>
            <person name="Lugones L.G."/>
            <person name="Aerts A."/>
            <person name="Kothe E."/>
            <person name="Stajich J.E."/>
            <person name="de Vries R.P."/>
            <person name="Record E."/>
            <person name="Levasseur A."/>
            <person name="Baker S.E."/>
            <person name="Bartholomew K.A."/>
            <person name="Coutinho P.M."/>
            <person name="Erdmann S."/>
            <person name="Fowler T.J."/>
            <person name="Gathman A.C."/>
            <person name="Lombard V."/>
            <person name="Henrissat B."/>
            <person name="Knabe N."/>
            <person name="Kuees U."/>
            <person name="Lilly W.W."/>
            <person name="Lindquist E."/>
            <person name="Lucas S."/>
            <person name="Magnuson J.K."/>
            <person name="Piumi F."/>
            <person name="Raudaskoski M."/>
            <person name="Salamov A."/>
            <person name="Schmutz J."/>
            <person name="Schwarze F.W.M.R."/>
            <person name="vanKuyk P.A."/>
            <person name="Horton J.S."/>
            <person name="Grigoriev I.V."/>
            <person name="Woesten H.A.B."/>
        </authorList>
    </citation>
    <scope>NUCLEOTIDE SEQUENCE [LARGE SCALE GENOMIC DNA]</scope>
    <source>
        <strain evidence="9">H4-8 / FGSC 9210</strain>
    </source>
</reference>
<comment type="function">
    <text evidence="6">Involved in the biogenesis of the 60S ribosomal subunit. May play a part in the quality control of pre-60S particles.</text>
</comment>
<dbReference type="AlphaFoldDB" id="D8QC95"/>
<dbReference type="VEuPathDB" id="FungiDB:SCHCODRAFT_02670482"/>
<name>D8QC95_SCHCM</name>
<keyword evidence="9" id="KW-1185">Reference proteome</keyword>
<feature type="region of interest" description="Disordered" evidence="7">
    <location>
        <begin position="64"/>
        <end position="83"/>
    </location>
</feature>
<evidence type="ECO:0000256" key="5">
    <source>
        <dbReference type="ARBA" id="ARBA00023242"/>
    </source>
</evidence>
<dbReference type="eggNOG" id="KOG3163">
    <property type="taxonomic scope" value="Eukaryota"/>
</dbReference>
<comment type="subunit">
    <text evidence="6">Component of the pre-66S ribosomal particle.</text>
</comment>
<proteinExistence type="inferred from homology"/>
<dbReference type="GO" id="GO:0030687">
    <property type="term" value="C:preribosome, large subunit precursor"/>
    <property type="evidence" value="ECO:0007669"/>
    <property type="project" value="EnsemblFungi"/>
</dbReference>
<dbReference type="FunFam" id="2.40.10.310:FF:000001">
    <property type="entry name" value="NSA2, ribosome biogenesis homolog"/>
    <property type="match status" value="1"/>
</dbReference>
<evidence type="ECO:0000313" key="9">
    <source>
        <dbReference type="Proteomes" id="UP000007431"/>
    </source>
</evidence>
<dbReference type="OMA" id="TNTPEND"/>
<comment type="subcellular location">
    <subcellularLocation>
        <location evidence="1 6">Nucleus</location>
        <location evidence="1 6">Nucleolus</location>
    </subcellularLocation>
</comment>
<dbReference type="GO" id="GO:0000463">
    <property type="term" value="P:maturation of LSU-rRNA from tricistronic rRNA transcript (SSU-rRNA, 5.8S rRNA, LSU-rRNA)"/>
    <property type="evidence" value="ECO:0007669"/>
    <property type="project" value="EnsemblFungi"/>
</dbReference>
<keyword evidence="5 6" id="KW-0539">Nucleus</keyword>
<dbReference type="FunCoup" id="D8QC95">
    <property type="interactions" value="493"/>
</dbReference>
<evidence type="ECO:0000256" key="7">
    <source>
        <dbReference type="SAM" id="MobiDB-lite"/>
    </source>
</evidence>
<dbReference type="HOGENOM" id="CLU_719926_0_0_1"/>
<dbReference type="Proteomes" id="UP000007431">
    <property type="component" value="Unassembled WGS sequence"/>
</dbReference>
<comment type="similarity">
    <text evidence="2 6">Belongs to the eukaryotic ribosomal protein eS8 family. Ribosome biogenesis protein NSA2 subfamily.</text>
</comment>
<dbReference type="EMBL" id="GL377309">
    <property type="protein sequence ID" value="EFI94490.1"/>
    <property type="molecule type" value="Genomic_DNA"/>
</dbReference>
<sequence>MNEYIEEHIKRHGRRLDYFEKKRKKEAREAHKFSAHAQKAFGLKAKILHARRHAEKVQLKKTLKAHDERNVKQADSSATPEGALPTYLLDREGQKDAKALSSAIKQKRKDKAAKYAVPLPKVRGIAEDEMFKVMRTGKSKSKSWKRMVTKATFVGEGFTRKPVKMERFVRPMALRYKKANVTHPDLKATFQLQILGVKKNPQSPMYTQLGVMTKGTVIEVNVSELGMVTTGGKVVFGKYAQITNNPENDGCINAVLRPNVALEPLIWAIICVRCVSGRVTSHSQLVVGFDARREALVLTPTCSKITSCMRFTAIVTLFALAGLSIAANCPPGLAAYASLTGCRADASEGACHGLRDLCKDVGTNYPGHEGKQTFVCDIDEECTN</sequence>
<gene>
    <name evidence="8" type="ORF">SCHCODRAFT_236636</name>
</gene>
<dbReference type="Gene3D" id="2.40.10.310">
    <property type="match status" value="1"/>
</dbReference>
<evidence type="ECO:0000256" key="4">
    <source>
        <dbReference type="ARBA" id="ARBA00022552"/>
    </source>
</evidence>
<evidence type="ECO:0000256" key="1">
    <source>
        <dbReference type="ARBA" id="ARBA00004604"/>
    </source>
</evidence>
<dbReference type="STRING" id="578458.D8QC95"/>